<dbReference type="PANTHER" id="PTHR46796:SF6">
    <property type="entry name" value="ARAC SUBFAMILY"/>
    <property type="match status" value="1"/>
</dbReference>
<feature type="region of interest" description="Disordered" evidence="4">
    <location>
        <begin position="316"/>
        <end position="341"/>
    </location>
</feature>
<gene>
    <name evidence="6" type="ORF">PAQ31011_02865</name>
</gene>
<keyword evidence="7" id="KW-1185">Reference proteome</keyword>
<sequence>MHDASRQFFARFDSRTHPEAPEIWRTLVRPYVDVGIETSPQGFQGEMSGTHLGDCLISRSTCSATMTHRRSAADVRRSHVDHLMIQLVTSGGIEGEYGKRTVNASAGAISVFDLGQTVNSRTPSFSTITLTVPRDRLPTSLRNRKLHGAVLDPALGTSRLLASHLSELTRSAHMLTNEEMAASVNASLILLGGAQSKLLDNDAPTQQVLRDGVKRLVQAHIERHLHAEQLSPEQIALAMGISRSNLYRWFQADGGVQAYIQARRLDRCFDELLLSTGQRIAIIEIAYRYGFSSESVFSRAFRRRFGVSPGEVRASAHKTMVRHPHPSGVPGPDGAPPSRDETTIRAWLEGLQRTRPGPTDAASDVPS</sequence>
<dbReference type="GO" id="GO:0003700">
    <property type="term" value="F:DNA-binding transcription factor activity"/>
    <property type="evidence" value="ECO:0007669"/>
    <property type="project" value="InterPro"/>
</dbReference>
<dbReference type="AlphaFoldDB" id="A0A5E4VSG8"/>
<dbReference type="SMART" id="SM00342">
    <property type="entry name" value="HTH_ARAC"/>
    <property type="match status" value="1"/>
</dbReference>
<proteinExistence type="predicted"/>
<feature type="compositionally biased region" description="Basic residues" evidence="4">
    <location>
        <begin position="316"/>
        <end position="325"/>
    </location>
</feature>
<keyword evidence="1" id="KW-0805">Transcription regulation</keyword>
<dbReference type="InterPro" id="IPR018060">
    <property type="entry name" value="HTH_AraC"/>
</dbReference>
<evidence type="ECO:0000313" key="7">
    <source>
        <dbReference type="Proteomes" id="UP000366819"/>
    </source>
</evidence>
<evidence type="ECO:0000313" key="6">
    <source>
        <dbReference type="EMBL" id="VVE15191.1"/>
    </source>
</evidence>
<dbReference type="PANTHER" id="PTHR46796">
    <property type="entry name" value="HTH-TYPE TRANSCRIPTIONAL ACTIVATOR RHAS-RELATED"/>
    <property type="match status" value="1"/>
</dbReference>
<dbReference type="Pfam" id="PF14525">
    <property type="entry name" value="AraC_binding_2"/>
    <property type="match status" value="1"/>
</dbReference>
<evidence type="ECO:0000256" key="4">
    <source>
        <dbReference type="SAM" id="MobiDB-lite"/>
    </source>
</evidence>
<evidence type="ECO:0000256" key="3">
    <source>
        <dbReference type="ARBA" id="ARBA00023163"/>
    </source>
</evidence>
<evidence type="ECO:0000256" key="2">
    <source>
        <dbReference type="ARBA" id="ARBA00023125"/>
    </source>
</evidence>
<dbReference type="Pfam" id="PF12833">
    <property type="entry name" value="HTH_18"/>
    <property type="match status" value="1"/>
</dbReference>
<dbReference type="OrthoDB" id="9178898at2"/>
<dbReference type="InterPro" id="IPR020449">
    <property type="entry name" value="Tscrpt_reg_AraC-type_HTH"/>
</dbReference>
<dbReference type="SUPFAM" id="SSF46689">
    <property type="entry name" value="Homeodomain-like"/>
    <property type="match status" value="1"/>
</dbReference>
<dbReference type="Gene3D" id="1.10.10.60">
    <property type="entry name" value="Homeodomain-like"/>
    <property type="match status" value="1"/>
</dbReference>
<organism evidence="6 7">
    <name type="scientific">Pandoraea aquatica</name>
    <dbReference type="NCBI Taxonomy" id="2508290"/>
    <lineage>
        <taxon>Bacteria</taxon>
        <taxon>Pseudomonadati</taxon>
        <taxon>Pseudomonadota</taxon>
        <taxon>Betaproteobacteria</taxon>
        <taxon>Burkholderiales</taxon>
        <taxon>Burkholderiaceae</taxon>
        <taxon>Pandoraea</taxon>
    </lineage>
</organism>
<feature type="domain" description="HTH araC/xylS-type" evidence="5">
    <location>
        <begin position="215"/>
        <end position="315"/>
    </location>
</feature>
<dbReference type="InterPro" id="IPR035418">
    <property type="entry name" value="AraC-bd_2"/>
</dbReference>
<reference evidence="6 7" key="1">
    <citation type="submission" date="2019-08" db="EMBL/GenBank/DDBJ databases">
        <authorList>
            <person name="Peeters C."/>
        </authorList>
    </citation>
    <scope>NUCLEOTIDE SEQUENCE [LARGE SCALE GENOMIC DNA]</scope>
    <source>
        <strain evidence="6 7">LMG 31011</strain>
    </source>
</reference>
<protein>
    <submittedName>
        <fullName evidence="6">AraC family transcriptional regulator</fullName>
    </submittedName>
</protein>
<keyword evidence="3" id="KW-0804">Transcription</keyword>
<dbReference type="EMBL" id="CABPSN010000003">
    <property type="protein sequence ID" value="VVE15191.1"/>
    <property type="molecule type" value="Genomic_DNA"/>
</dbReference>
<dbReference type="RefSeq" id="WP_150576380.1">
    <property type="nucleotide sequence ID" value="NZ_CABPSN010000003.1"/>
</dbReference>
<accession>A0A5E4VSG8</accession>
<evidence type="ECO:0000259" key="5">
    <source>
        <dbReference type="PROSITE" id="PS01124"/>
    </source>
</evidence>
<dbReference type="InterPro" id="IPR009057">
    <property type="entry name" value="Homeodomain-like_sf"/>
</dbReference>
<dbReference type="Proteomes" id="UP000366819">
    <property type="component" value="Unassembled WGS sequence"/>
</dbReference>
<keyword evidence="2" id="KW-0238">DNA-binding</keyword>
<dbReference type="GO" id="GO:0043565">
    <property type="term" value="F:sequence-specific DNA binding"/>
    <property type="evidence" value="ECO:0007669"/>
    <property type="project" value="InterPro"/>
</dbReference>
<name>A0A5E4VSG8_9BURK</name>
<evidence type="ECO:0000256" key="1">
    <source>
        <dbReference type="ARBA" id="ARBA00023015"/>
    </source>
</evidence>
<dbReference type="InterPro" id="IPR050204">
    <property type="entry name" value="AraC_XylS_family_regulators"/>
</dbReference>
<dbReference type="PRINTS" id="PR00032">
    <property type="entry name" value="HTHARAC"/>
</dbReference>
<dbReference type="PROSITE" id="PS01124">
    <property type="entry name" value="HTH_ARAC_FAMILY_2"/>
    <property type="match status" value="1"/>
</dbReference>